<evidence type="ECO:0000313" key="4">
    <source>
        <dbReference type="Proteomes" id="UP000818624"/>
    </source>
</evidence>
<dbReference type="Proteomes" id="UP000818624">
    <property type="component" value="Chromosome 6"/>
</dbReference>
<keyword evidence="4" id="KW-1185">Reference proteome</keyword>
<reference evidence="3 4" key="1">
    <citation type="journal article" date="2020" name="Elife">
        <title>Loss of centromere function drives karyotype evolution in closely related Malassezia species.</title>
        <authorList>
            <person name="Sankaranarayanan S.R."/>
            <person name="Ianiri G."/>
            <person name="Coelho M.A."/>
            <person name="Reza M.H."/>
            <person name="Thimmappa B.C."/>
            <person name="Ganguly P."/>
            <person name="Vadnala R.N."/>
            <person name="Sun S."/>
            <person name="Siddharthan R."/>
            <person name="Tellgren-Roth C."/>
            <person name="Dawson T.L."/>
            <person name="Heitman J."/>
            <person name="Sanyal K."/>
        </authorList>
    </citation>
    <scope>NUCLEOTIDE SEQUENCE [LARGE SCALE GENOMIC DNA]</scope>
    <source>
        <strain evidence="3">CBS14141</strain>
    </source>
</reference>
<feature type="domain" description="Rab-GAP TBC" evidence="2">
    <location>
        <begin position="16"/>
        <end position="226"/>
    </location>
</feature>
<dbReference type="EMBL" id="CP046239">
    <property type="protein sequence ID" value="WFD49694.1"/>
    <property type="molecule type" value="Genomic_DNA"/>
</dbReference>
<dbReference type="PANTHER" id="PTHR20913:SF7">
    <property type="entry name" value="RE60063P"/>
    <property type="match status" value="1"/>
</dbReference>
<dbReference type="SUPFAM" id="SSF47923">
    <property type="entry name" value="Ypt/Rab-GAP domain of gyp1p"/>
    <property type="match status" value="1"/>
</dbReference>
<gene>
    <name evidence="3" type="primary">GYP8</name>
    <name evidence="3" type="ORF">GLX27_004379</name>
</gene>
<dbReference type="Gene3D" id="1.10.8.1310">
    <property type="match status" value="1"/>
</dbReference>
<proteinExistence type="predicted"/>
<protein>
    <submittedName>
        <fullName evidence="3">GTPase-activating protein gyp8</fullName>
    </submittedName>
</protein>
<dbReference type="InterPro" id="IPR000195">
    <property type="entry name" value="Rab-GAP-TBC_dom"/>
</dbReference>
<dbReference type="InterPro" id="IPR045913">
    <property type="entry name" value="TBC20/Gyp8-like"/>
</dbReference>
<dbReference type="PANTHER" id="PTHR20913">
    <property type="entry name" value="TBC1 DOMAIN FAMILY MEMBER 20/GTPASE"/>
    <property type="match status" value="1"/>
</dbReference>
<name>A0ABY8EVX8_MALFU</name>
<dbReference type="InterPro" id="IPR035969">
    <property type="entry name" value="Rab-GAP_TBC_sf"/>
</dbReference>
<dbReference type="Pfam" id="PF00566">
    <property type="entry name" value="RabGAP-TBC"/>
    <property type="match status" value="1"/>
</dbReference>
<keyword evidence="1" id="KW-0343">GTPase activation</keyword>
<dbReference type="Gene3D" id="1.10.472.80">
    <property type="entry name" value="Ypt/Rab-GAP domain of gyp1p, domain 3"/>
    <property type="match status" value="1"/>
</dbReference>
<evidence type="ECO:0000313" key="3">
    <source>
        <dbReference type="EMBL" id="WFD49694.1"/>
    </source>
</evidence>
<accession>A0ABY8EVX8</accession>
<organism evidence="3 4">
    <name type="scientific">Malassezia furfur</name>
    <name type="common">Pityriasis versicolor infection agent</name>
    <name type="synonym">Pityrosporum furfur</name>
    <dbReference type="NCBI Taxonomy" id="55194"/>
    <lineage>
        <taxon>Eukaryota</taxon>
        <taxon>Fungi</taxon>
        <taxon>Dikarya</taxon>
        <taxon>Basidiomycota</taxon>
        <taxon>Ustilaginomycotina</taxon>
        <taxon>Malasseziomycetes</taxon>
        <taxon>Malasseziales</taxon>
        <taxon>Malasseziaceae</taxon>
        <taxon>Malassezia</taxon>
    </lineage>
</organism>
<sequence>MNEAWAAAAALRGGWDARWIDRPHAWLRLLRIELHSDEDDAPHAAMLPSRAALPAHRDEAQVALDVHRSFTTYAETAQEDVRVRRRTQLEAVLCGTLRQYPALHYYQGFHDIVSVVLLTLSPDTPPSDAAWPSTRERFRVQRAVDSLALHVVRDSMASNMDPVLGQLKIVRNIVRAADLPYALALERAFAPAQNLAALPWVLTLLTHDVPDVHSAQCLLDFVLSHGAPAMLYVAAALVLHHKDALARAAAAGRRPIEALDMPEVHHTLAQVPPLDTDPARYALLSRAEALLQTYP</sequence>
<evidence type="ECO:0000259" key="2">
    <source>
        <dbReference type="PROSITE" id="PS50086"/>
    </source>
</evidence>
<dbReference type="PROSITE" id="PS50086">
    <property type="entry name" value="TBC_RABGAP"/>
    <property type="match status" value="1"/>
</dbReference>
<evidence type="ECO:0000256" key="1">
    <source>
        <dbReference type="ARBA" id="ARBA00022468"/>
    </source>
</evidence>